<keyword evidence="2" id="KW-1185">Reference proteome</keyword>
<gene>
    <name evidence="1" type="ORF">TNCT_614211</name>
</gene>
<sequence length="147" mass="16932">MRCLFVLIAGEPPNPSCNREVTCLSLVEWAKNVNGFRIRSPSHSFMRTREVGLSPSRLSTLCLRWRKVTRTQTDFAFEGMSSRDASAISRHSFWVTFPVLENVDTSKNWVNNERFKCLGKKKQVKCPALVLESFVLVFDLQVLLEKY</sequence>
<dbReference type="EMBL" id="BMAO01022203">
    <property type="protein sequence ID" value="GFQ80272.1"/>
    <property type="molecule type" value="Genomic_DNA"/>
</dbReference>
<reference evidence="1" key="1">
    <citation type="submission" date="2020-07" db="EMBL/GenBank/DDBJ databases">
        <title>Multicomponent nature underlies the extraordinary mechanical properties of spider dragline silk.</title>
        <authorList>
            <person name="Kono N."/>
            <person name="Nakamura H."/>
            <person name="Mori M."/>
            <person name="Yoshida Y."/>
            <person name="Ohtoshi R."/>
            <person name="Malay A.D."/>
            <person name="Moran D.A.P."/>
            <person name="Tomita M."/>
            <person name="Numata K."/>
            <person name="Arakawa K."/>
        </authorList>
    </citation>
    <scope>NUCLEOTIDE SEQUENCE</scope>
</reference>
<dbReference type="Proteomes" id="UP000887116">
    <property type="component" value="Unassembled WGS sequence"/>
</dbReference>
<evidence type="ECO:0000313" key="1">
    <source>
        <dbReference type="EMBL" id="GFQ80272.1"/>
    </source>
</evidence>
<organism evidence="1 2">
    <name type="scientific">Trichonephila clavata</name>
    <name type="common">Joro spider</name>
    <name type="synonym">Nephila clavata</name>
    <dbReference type="NCBI Taxonomy" id="2740835"/>
    <lineage>
        <taxon>Eukaryota</taxon>
        <taxon>Metazoa</taxon>
        <taxon>Ecdysozoa</taxon>
        <taxon>Arthropoda</taxon>
        <taxon>Chelicerata</taxon>
        <taxon>Arachnida</taxon>
        <taxon>Araneae</taxon>
        <taxon>Araneomorphae</taxon>
        <taxon>Entelegynae</taxon>
        <taxon>Araneoidea</taxon>
        <taxon>Nephilidae</taxon>
        <taxon>Trichonephila</taxon>
    </lineage>
</organism>
<dbReference type="AlphaFoldDB" id="A0A8X6FHH1"/>
<proteinExistence type="predicted"/>
<comment type="caution">
    <text evidence="1">The sequence shown here is derived from an EMBL/GenBank/DDBJ whole genome shotgun (WGS) entry which is preliminary data.</text>
</comment>
<protein>
    <submittedName>
        <fullName evidence="1">Uncharacterized protein</fullName>
    </submittedName>
</protein>
<accession>A0A8X6FHH1</accession>
<evidence type="ECO:0000313" key="2">
    <source>
        <dbReference type="Proteomes" id="UP000887116"/>
    </source>
</evidence>
<name>A0A8X6FHH1_TRICU</name>